<dbReference type="Gene3D" id="3.40.50.620">
    <property type="entry name" value="HUPs"/>
    <property type="match status" value="1"/>
</dbReference>
<feature type="binding site" evidence="9">
    <location>
        <begin position="275"/>
        <end position="277"/>
    </location>
    <ligand>
        <name>ATP</name>
        <dbReference type="ChEBI" id="CHEBI:30616"/>
    </ligand>
</feature>
<organism evidence="15 16">
    <name type="scientific">Microscilla marina ATCC 23134</name>
    <dbReference type="NCBI Taxonomy" id="313606"/>
    <lineage>
        <taxon>Bacteria</taxon>
        <taxon>Pseudomonadati</taxon>
        <taxon>Bacteroidota</taxon>
        <taxon>Cytophagia</taxon>
        <taxon>Cytophagales</taxon>
        <taxon>Microscillaceae</taxon>
        <taxon>Microscilla</taxon>
    </lineage>
</organism>
<evidence type="ECO:0000256" key="4">
    <source>
        <dbReference type="ARBA" id="ARBA00022741"/>
    </source>
</evidence>
<sequence>MSTATEEKEPKESLNFIEIKIEEDIANNKHGGKVQTRFPPEPNGFLHIGHAKSIVVNFGIAQKYQGACNLRFDDTNPLTEDTKYVEAIKKDIEWLGYKWNGSVCYTSDYFDQLYEFAIKLIKAGLAYVDDSDAETIAKEKGTPTQPGVENEYRSRSIAENLQLFEEMRQGNHPNGSKVLRAKIDMASPNMHLRDPYLYRIITDKPHHRTGDKWKIYPTYDFAHGQSDAIEEVTHSLCTLEFEVHRPLYEWLIEKLGIFPSKQTEFARLNLSYTMMSKRNLRQLVNEQVVDGWDDPRMPTISALRRRGYTSSSIRNFAEKVGVARRENLIDVSLLEHSIREDLNKTVPRVMAVLKPLKVVITNYPEDKTETLVLENSPEDESLGKREVPFGRELYIEQDDFMEDAPKKFFRLAPEREVRLKGAYIIKCEEVIKDDTGKVIELRCTYDENSKSGEDTSGKKVKGVLHWVSASHAIDAEVRLYDRLFNVEQPGSQAKKEGKEFTAFLNPDSLEILQNCKLEPSLKSSKPGDQMQFQRLGYFCVDTQFTTNDKLVFNRTVSLKDGWAKKNKPAQNQPKQGQPNPNKKKKKKKEKNRGTQFPGAQNQAPGKPNEPKTDS</sequence>
<feature type="binding site" evidence="9">
    <location>
        <position position="238"/>
    </location>
    <ligand>
        <name>ATP</name>
        <dbReference type="ChEBI" id="CHEBI:30616"/>
    </ligand>
</feature>
<dbReference type="FunFam" id="2.40.240.10:FF:000001">
    <property type="entry name" value="Glutamine--tRNA ligase"/>
    <property type="match status" value="1"/>
</dbReference>
<dbReference type="SUPFAM" id="SSF50715">
    <property type="entry name" value="Ribosomal protein L25-like"/>
    <property type="match status" value="1"/>
</dbReference>
<feature type="compositionally biased region" description="Polar residues" evidence="11">
    <location>
        <begin position="593"/>
        <end position="603"/>
    </location>
</feature>
<comment type="similarity">
    <text evidence="1 9 10">Belongs to the class-I aminoacyl-tRNA synthetase family.</text>
</comment>
<keyword evidence="5 9" id="KW-0067">ATP-binding</keyword>
<evidence type="ECO:0000256" key="5">
    <source>
        <dbReference type="ARBA" id="ARBA00022840"/>
    </source>
</evidence>
<dbReference type="InterPro" id="IPR001412">
    <property type="entry name" value="aa-tRNA-synth_I_CS"/>
</dbReference>
<feature type="region of interest" description="Disordered" evidence="11">
    <location>
        <begin position="561"/>
        <end position="614"/>
    </location>
</feature>
<evidence type="ECO:0000256" key="6">
    <source>
        <dbReference type="ARBA" id="ARBA00022917"/>
    </source>
</evidence>
<keyword evidence="3 9" id="KW-0436">Ligase</keyword>
<comment type="caution">
    <text evidence="15">The sequence shown here is derived from an EMBL/GenBank/DDBJ whole genome shotgun (WGS) entry which is preliminary data.</text>
</comment>
<dbReference type="NCBIfam" id="NF011291">
    <property type="entry name" value="PRK14703.1"/>
    <property type="match status" value="1"/>
</dbReference>
<comment type="caution">
    <text evidence="9">Lacks conserved residue(s) required for the propagation of feature annotation.</text>
</comment>
<feature type="binding site" evidence="9">
    <location>
        <begin position="47"/>
        <end position="53"/>
    </location>
    <ligand>
        <name>ATP</name>
        <dbReference type="ChEBI" id="CHEBI:30616"/>
    </ligand>
</feature>
<proteinExistence type="inferred from homology"/>
<feature type="binding site" evidence="9">
    <location>
        <position position="219"/>
    </location>
    <ligand>
        <name>L-glutamine</name>
        <dbReference type="ChEBI" id="CHEBI:58359"/>
    </ligand>
</feature>
<dbReference type="Proteomes" id="UP000004095">
    <property type="component" value="Unassembled WGS sequence"/>
</dbReference>
<dbReference type="InterPro" id="IPR020058">
    <property type="entry name" value="Glu/Gln-tRNA-synth_Ib_cat-dom"/>
</dbReference>
<dbReference type="PROSITE" id="PS00178">
    <property type="entry name" value="AA_TRNA_LIGASE_I"/>
    <property type="match status" value="1"/>
</dbReference>
<dbReference type="InterPro" id="IPR020059">
    <property type="entry name" value="Glu/Gln-tRNA-synth_Ib_codon-bd"/>
</dbReference>
<gene>
    <name evidence="9" type="primary">glnS</name>
    <name evidence="15" type="ORF">M23134_01394</name>
</gene>
<dbReference type="InterPro" id="IPR011035">
    <property type="entry name" value="Ribosomal_bL25/Gln-tRNA_synth"/>
</dbReference>
<dbReference type="Pfam" id="PF00749">
    <property type="entry name" value="tRNA-synt_1c"/>
    <property type="match status" value="1"/>
</dbReference>
<reference evidence="15 16" key="1">
    <citation type="submission" date="2007-01" db="EMBL/GenBank/DDBJ databases">
        <authorList>
            <person name="Haygood M."/>
            <person name="Podell S."/>
            <person name="Anderson C."/>
            <person name="Hopkinson B."/>
            <person name="Roe K."/>
            <person name="Barbeau K."/>
            <person name="Gaasterland T."/>
            <person name="Ferriera S."/>
            <person name="Johnson J."/>
            <person name="Kravitz S."/>
            <person name="Beeson K."/>
            <person name="Sutton G."/>
            <person name="Rogers Y.-H."/>
            <person name="Friedman R."/>
            <person name="Frazier M."/>
            <person name="Venter J.C."/>
        </authorList>
    </citation>
    <scope>NUCLEOTIDE SEQUENCE [LARGE SCALE GENOMIC DNA]</scope>
    <source>
        <strain evidence="15 16">ATCC 23134</strain>
    </source>
</reference>
<dbReference type="Pfam" id="PF03950">
    <property type="entry name" value="tRNA-synt_1c_C"/>
    <property type="match status" value="1"/>
</dbReference>
<evidence type="ECO:0000256" key="7">
    <source>
        <dbReference type="ARBA" id="ARBA00023146"/>
    </source>
</evidence>
<dbReference type="PANTHER" id="PTHR43097">
    <property type="entry name" value="GLUTAMINE-TRNA LIGASE"/>
    <property type="match status" value="1"/>
</dbReference>
<protein>
    <recommendedName>
        <fullName evidence="9">Glutamine--tRNA ligase</fullName>
        <ecNumber evidence="9">6.1.1.18</ecNumber>
    </recommendedName>
    <alternativeName>
        <fullName evidence="9">Glutaminyl-tRNA synthetase</fullName>
        <shortName evidence="9">GlnRS</shortName>
    </alternativeName>
</protein>
<evidence type="ECO:0000259" key="12">
    <source>
        <dbReference type="Pfam" id="PF00749"/>
    </source>
</evidence>
<dbReference type="GO" id="GO:0006424">
    <property type="term" value="P:glutamyl-tRNA aminoacylation"/>
    <property type="evidence" value="ECO:0007669"/>
    <property type="project" value="UniProtKB-UniRule"/>
</dbReference>
<comment type="subunit">
    <text evidence="9">Monomer.</text>
</comment>
<dbReference type="InterPro" id="IPR022861">
    <property type="entry name" value="Gln_tRNA_ligase_bac"/>
</dbReference>
<dbReference type="InterPro" id="IPR004514">
    <property type="entry name" value="Gln-tRNA-synth"/>
</dbReference>
<dbReference type="GO" id="GO:0005524">
    <property type="term" value="F:ATP binding"/>
    <property type="evidence" value="ECO:0007669"/>
    <property type="project" value="UniProtKB-UniRule"/>
</dbReference>
<keyword evidence="6 9" id="KW-0648">Protein biosynthesis</keyword>
<evidence type="ECO:0000256" key="8">
    <source>
        <dbReference type="ARBA" id="ARBA00048270"/>
    </source>
</evidence>
<dbReference type="InterPro" id="IPR000924">
    <property type="entry name" value="Glu/Gln-tRNA-synth"/>
</dbReference>
<feature type="binding site" evidence="9">
    <location>
        <begin position="267"/>
        <end position="268"/>
    </location>
    <ligand>
        <name>ATP</name>
        <dbReference type="ChEBI" id="CHEBI:30616"/>
    </ligand>
</feature>
<keyword evidence="16" id="KW-1185">Reference proteome</keyword>
<evidence type="ECO:0000256" key="11">
    <source>
        <dbReference type="SAM" id="MobiDB-lite"/>
    </source>
</evidence>
<dbReference type="InterPro" id="IPR020056">
    <property type="entry name" value="Rbsml_bL25/Gln-tRNA_synth_N"/>
</dbReference>
<dbReference type="InterPro" id="IPR014729">
    <property type="entry name" value="Rossmann-like_a/b/a_fold"/>
</dbReference>
<dbReference type="OrthoDB" id="9801560at2"/>
<evidence type="ECO:0000256" key="3">
    <source>
        <dbReference type="ARBA" id="ARBA00022598"/>
    </source>
</evidence>
<dbReference type="PANTHER" id="PTHR43097:SF5">
    <property type="entry name" value="GLUTAMATE--TRNA LIGASE"/>
    <property type="match status" value="1"/>
</dbReference>
<feature type="compositionally biased region" description="Basic residues" evidence="11">
    <location>
        <begin position="581"/>
        <end position="590"/>
    </location>
</feature>
<comment type="subcellular location">
    <subcellularLocation>
        <location evidence="9">Cytoplasm</location>
    </subcellularLocation>
</comment>
<keyword evidence="7 9" id="KW-0030">Aminoacyl-tRNA synthetase</keyword>
<dbReference type="CDD" id="cd00807">
    <property type="entry name" value="GlnRS_core"/>
    <property type="match status" value="1"/>
</dbReference>
<evidence type="ECO:0000313" key="16">
    <source>
        <dbReference type="Proteomes" id="UP000004095"/>
    </source>
</evidence>
<keyword evidence="4 9" id="KW-0547">Nucleotide-binding</keyword>
<dbReference type="SUPFAM" id="SSF52374">
    <property type="entry name" value="Nucleotidylyl transferase"/>
    <property type="match status" value="1"/>
</dbReference>
<name>A1ZJN5_MICM2</name>
<dbReference type="HAMAP" id="MF_00126">
    <property type="entry name" value="Gln_tRNA_synth"/>
    <property type="match status" value="1"/>
</dbReference>
<feature type="domain" description="tRNA synthetases class I (E and Q) anti-codon binding" evidence="14">
    <location>
        <begin position="463"/>
        <end position="541"/>
    </location>
</feature>
<dbReference type="Gene3D" id="2.40.240.10">
    <property type="entry name" value="Ribosomal Protein L25, Chain P"/>
    <property type="match status" value="2"/>
</dbReference>
<feature type="binding site" evidence="9">
    <location>
        <position position="73"/>
    </location>
    <ligand>
        <name>L-glutamine</name>
        <dbReference type="ChEBI" id="CHEBI:58359"/>
    </ligand>
</feature>
<evidence type="ECO:0000256" key="9">
    <source>
        <dbReference type="HAMAP-Rule" id="MF_00126"/>
    </source>
</evidence>
<evidence type="ECO:0000256" key="2">
    <source>
        <dbReference type="ARBA" id="ARBA00022490"/>
    </source>
</evidence>
<dbReference type="RefSeq" id="WP_002696323.1">
    <property type="nucleotide sequence ID" value="NZ_AAWS01000011.1"/>
</dbReference>
<evidence type="ECO:0000259" key="13">
    <source>
        <dbReference type="Pfam" id="PF03950"/>
    </source>
</evidence>
<dbReference type="GO" id="GO:0006425">
    <property type="term" value="P:glutaminyl-tRNA aminoacylation"/>
    <property type="evidence" value="ECO:0007669"/>
    <property type="project" value="UniProtKB-UniRule"/>
</dbReference>
<dbReference type="InterPro" id="IPR049437">
    <property type="entry name" value="tRNA-synt_1c_C2"/>
</dbReference>
<feature type="domain" description="Glutamyl/glutaminyl-tRNA synthetase class Ib anti-codon binding" evidence="13">
    <location>
        <begin position="347"/>
        <end position="446"/>
    </location>
</feature>
<feature type="binding site" evidence="9">
    <location>
        <begin position="41"/>
        <end position="43"/>
    </location>
    <ligand>
        <name>ATP</name>
        <dbReference type="ChEBI" id="CHEBI:30616"/>
    </ligand>
</feature>
<dbReference type="FunFam" id="3.40.50.620:FF:000037">
    <property type="entry name" value="Glutamine--tRNA ligase cytoplasmic"/>
    <property type="match status" value="1"/>
</dbReference>
<comment type="catalytic activity">
    <reaction evidence="8 9">
        <text>tRNA(Gln) + L-glutamine + ATP = L-glutaminyl-tRNA(Gln) + AMP + diphosphate</text>
        <dbReference type="Rhea" id="RHEA:20121"/>
        <dbReference type="Rhea" id="RHEA-COMP:9662"/>
        <dbReference type="Rhea" id="RHEA-COMP:9681"/>
        <dbReference type="ChEBI" id="CHEBI:30616"/>
        <dbReference type="ChEBI" id="CHEBI:33019"/>
        <dbReference type="ChEBI" id="CHEBI:58359"/>
        <dbReference type="ChEBI" id="CHEBI:78442"/>
        <dbReference type="ChEBI" id="CHEBI:78521"/>
        <dbReference type="ChEBI" id="CHEBI:456215"/>
        <dbReference type="EC" id="6.1.1.18"/>
    </reaction>
</comment>
<dbReference type="GO" id="GO:0005829">
    <property type="term" value="C:cytosol"/>
    <property type="evidence" value="ECO:0007669"/>
    <property type="project" value="TreeGrafter"/>
</dbReference>
<dbReference type="PRINTS" id="PR00987">
    <property type="entry name" value="TRNASYNTHGLU"/>
</dbReference>
<dbReference type="EC" id="6.1.1.18" evidence="9"/>
<dbReference type="Pfam" id="PF20974">
    <property type="entry name" value="tRNA-synt_1c_C2"/>
    <property type="match status" value="1"/>
</dbReference>
<dbReference type="GO" id="GO:0004819">
    <property type="term" value="F:glutamine-tRNA ligase activity"/>
    <property type="evidence" value="ECO:0007669"/>
    <property type="project" value="UniProtKB-UniRule"/>
</dbReference>
<dbReference type="eggNOG" id="COG0008">
    <property type="taxonomic scope" value="Bacteria"/>
</dbReference>
<feature type="compositionally biased region" description="Low complexity" evidence="11">
    <location>
        <begin position="568"/>
        <end position="580"/>
    </location>
</feature>
<accession>A1ZJN5</accession>
<keyword evidence="2 9" id="KW-0963">Cytoplasm</keyword>
<dbReference type="EMBL" id="AAWS01000011">
    <property type="protein sequence ID" value="EAY29338.1"/>
    <property type="molecule type" value="Genomic_DNA"/>
</dbReference>
<dbReference type="NCBIfam" id="TIGR00440">
    <property type="entry name" value="glnS"/>
    <property type="match status" value="1"/>
</dbReference>
<dbReference type="AlphaFoldDB" id="A1ZJN5"/>
<evidence type="ECO:0000256" key="1">
    <source>
        <dbReference type="ARBA" id="ARBA00005594"/>
    </source>
</evidence>
<feature type="short sequence motif" description="'HIGH' region" evidence="9">
    <location>
        <begin position="40"/>
        <end position="50"/>
    </location>
</feature>
<evidence type="ECO:0000259" key="14">
    <source>
        <dbReference type="Pfam" id="PF20974"/>
    </source>
</evidence>
<dbReference type="InterPro" id="IPR050132">
    <property type="entry name" value="Gln/Glu-tRNA_Ligase"/>
</dbReference>
<evidence type="ECO:0000256" key="10">
    <source>
        <dbReference type="RuleBase" id="RU363037"/>
    </source>
</evidence>
<feature type="domain" description="Glutamyl/glutaminyl-tRNA synthetase class Ib catalytic" evidence="12">
    <location>
        <begin position="33"/>
        <end position="343"/>
    </location>
</feature>
<evidence type="ECO:0000313" key="15">
    <source>
        <dbReference type="EMBL" id="EAY29338.1"/>
    </source>
</evidence>